<evidence type="ECO:0000313" key="2">
    <source>
        <dbReference type="Proteomes" id="UP001596163"/>
    </source>
</evidence>
<name>A0ABW0BVX5_9BACT</name>
<organism evidence="1 2">
    <name type="scientific">Algoriphagus aquatilis</name>
    <dbReference type="NCBI Taxonomy" id="490186"/>
    <lineage>
        <taxon>Bacteria</taxon>
        <taxon>Pseudomonadati</taxon>
        <taxon>Bacteroidota</taxon>
        <taxon>Cytophagia</taxon>
        <taxon>Cytophagales</taxon>
        <taxon>Cyclobacteriaceae</taxon>
        <taxon>Algoriphagus</taxon>
    </lineage>
</organism>
<dbReference type="RefSeq" id="WP_377914092.1">
    <property type="nucleotide sequence ID" value="NZ_JBHSKS010000005.1"/>
</dbReference>
<keyword evidence="2" id="KW-1185">Reference proteome</keyword>
<protein>
    <submittedName>
        <fullName evidence="1">Uncharacterized protein</fullName>
    </submittedName>
</protein>
<dbReference type="Proteomes" id="UP001596163">
    <property type="component" value="Unassembled WGS sequence"/>
</dbReference>
<proteinExistence type="predicted"/>
<sequence length="47" mass="5380">MLEAWLAFIQLLLQELFSFFSQLSVQDTFQQLKAFAYIAALQLPLSG</sequence>
<accession>A0ABW0BVX5</accession>
<reference evidence="2" key="1">
    <citation type="journal article" date="2019" name="Int. J. Syst. Evol. Microbiol.">
        <title>The Global Catalogue of Microorganisms (GCM) 10K type strain sequencing project: providing services to taxonomists for standard genome sequencing and annotation.</title>
        <authorList>
            <consortium name="The Broad Institute Genomics Platform"/>
            <consortium name="The Broad Institute Genome Sequencing Center for Infectious Disease"/>
            <person name="Wu L."/>
            <person name="Ma J."/>
        </authorList>
    </citation>
    <scope>NUCLEOTIDE SEQUENCE [LARGE SCALE GENOMIC DNA]</scope>
    <source>
        <strain evidence="2">CGMCC 1.7030</strain>
    </source>
</reference>
<gene>
    <name evidence="1" type="ORF">ACFPIK_08195</name>
</gene>
<dbReference type="EMBL" id="JBHSKS010000005">
    <property type="protein sequence ID" value="MFC5191746.1"/>
    <property type="molecule type" value="Genomic_DNA"/>
</dbReference>
<comment type="caution">
    <text evidence="1">The sequence shown here is derived from an EMBL/GenBank/DDBJ whole genome shotgun (WGS) entry which is preliminary data.</text>
</comment>
<evidence type="ECO:0000313" key="1">
    <source>
        <dbReference type="EMBL" id="MFC5191746.1"/>
    </source>
</evidence>